<keyword evidence="6" id="KW-0472">Membrane</keyword>
<comment type="similarity">
    <text evidence="2">Belongs to the DoxX family.</text>
</comment>
<dbReference type="Pfam" id="PF07681">
    <property type="entry name" value="DoxX"/>
    <property type="match status" value="1"/>
</dbReference>
<accession>A0A8J3Y652</accession>
<comment type="caution">
    <text evidence="8">The sequence shown here is derived from an EMBL/GenBank/DDBJ whole genome shotgun (WGS) entry which is preliminary data.</text>
</comment>
<dbReference type="EMBL" id="BOOY01000011">
    <property type="protein sequence ID" value="GIJ02551.1"/>
    <property type="molecule type" value="Genomic_DNA"/>
</dbReference>
<evidence type="ECO:0000256" key="1">
    <source>
        <dbReference type="ARBA" id="ARBA00004651"/>
    </source>
</evidence>
<dbReference type="AlphaFoldDB" id="A0A8J3Y652"/>
<evidence type="ECO:0000256" key="6">
    <source>
        <dbReference type="ARBA" id="ARBA00023136"/>
    </source>
</evidence>
<keyword evidence="3" id="KW-1003">Cell membrane</keyword>
<evidence type="ECO:0000256" key="7">
    <source>
        <dbReference type="SAM" id="SignalP"/>
    </source>
</evidence>
<dbReference type="InterPro" id="IPR032808">
    <property type="entry name" value="DoxX"/>
</dbReference>
<proteinExistence type="inferred from homology"/>
<evidence type="ECO:0000256" key="3">
    <source>
        <dbReference type="ARBA" id="ARBA00022475"/>
    </source>
</evidence>
<sequence>MKPVRSAARALLSAVFVASGARALANPAPMVDRAKPVTDRVTPLLERTDPRIPTDTATLVRLNGAVQLGAGLLLATGRATRPAALALAASLVPTTLAGHRFWEFSGPERTVHQNQFVKNLGLLGGLLLAAADTEGRPGLRYRAEHFVDRRQRGVKRAVRTARREAKIAAASAAMARRLPG</sequence>
<keyword evidence="9" id="KW-1185">Reference proteome</keyword>
<dbReference type="GO" id="GO:0005886">
    <property type="term" value="C:plasma membrane"/>
    <property type="evidence" value="ECO:0007669"/>
    <property type="project" value="UniProtKB-SubCell"/>
</dbReference>
<reference evidence="8" key="1">
    <citation type="submission" date="2021-01" db="EMBL/GenBank/DDBJ databases">
        <title>Whole genome shotgun sequence of Spirilliplanes yamanashiensis NBRC 15828.</title>
        <authorList>
            <person name="Komaki H."/>
            <person name="Tamura T."/>
        </authorList>
    </citation>
    <scope>NUCLEOTIDE SEQUENCE</scope>
    <source>
        <strain evidence="8">NBRC 15828</strain>
    </source>
</reference>
<dbReference type="Proteomes" id="UP000652013">
    <property type="component" value="Unassembled WGS sequence"/>
</dbReference>
<evidence type="ECO:0008006" key="10">
    <source>
        <dbReference type="Google" id="ProtNLM"/>
    </source>
</evidence>
<evidence type="ECO:0000256" key="2">
    <source>
        <dbReference type="ARBA" id="ARBA00006679"/>
    </source>
</evidence>
<keyword evidence="5" id="KW-1133">Transmembrane helix</keyword>
<name>A0A8J3Y652_9ACTN</name>
<evidence type="ECO:0000313" key="8">
    <source>
        <dbReference type="EMBL" id="GIJ02551.1"/>
    </source>
</evidence>
<gene>
    <name evidence="8" type="ORF">Sya03_19030</name>
</gene>
<dbReference type="RefSeq" id="WP_203937856.1">
    <property type="nucleotide sequence ID" value="NZ_BAAAGJ010000012.1"/>
</dbReference>
<evidence type="ECO:0000256" key="4">
    <source>
        <dbReference type="ARBA" id="ARBA00022692"/>
    </source>
</evidence>
<organism evidence="8 9">
    <name type="scientific">Spirilliplanes yamanashiensis</name>
    <dbReference type="NCBI Taxonomy" id="42233"/>
    <lineage>
        <taxon>Bacteria</taxon>
        <taxon>Bacillati</taxon>
        <taxon>Actinomycetota</taxon>
        <taxon>Actinomycetes</taxon>
        <taxon>Micromonosporales</taxon>
        <taxon>Micromonosporaceae</taxon>
        <taxon>Spirilliplanes</taxon>
    </lineage>
</organism>
<keyword evidence="7" id="KW-0732">Signal</keyword>
<evidence type="ECO:0000256" key="5">
    <source>
        <dbReference type="ARBA" id="ARBA00022989"/>
    </source>
</evidence>
<comment type="subcellular location">
    <subcellularLocation>
        <location evidence="1">Cell membrane</location>
        <topology evidence="1">Multi-pass membrane protein</topology>
    </subcellularLocation>
</comment>
<dbReference type="InterPro" id="IPR051907">
    <property type="entry name" value="DoxX-like_oxidoreductase"/>
</dbReference>
<dbReference type="PANTHER" id="PTHR33452">
    <property type="entry name" value="OXIDOREDUCTASE CATD-RELATED"/>
    <property type="match status" value="1"/>
</dbReference>
<dbReference type="PANTHER" id="PTHR33452:SF1">
    <property type="entry name" value="INNER MEMBRANE PROTEIN YPHA-RELATED"/>
    <property type="match status" value="1"/>
</dbReference>
<feature type="signal peptide" evidence="7">
    <location>
        <begin position="1"/>
        <end position="25"/>
    </location>
</feature>
<protein>
    <recommendedName>
        <fullName evidence="10">DoxX family protein</fullName>
    </recommendedName>
</protein>
<evidence type="ECO:0000313" key="9">
    <source>
        <dbReference type="Proteomes" id="UP000652013"/>
    </source>
</evidence>
<keyword evidence="4" id="KW-0812">Transmembrane</keyword>
<feature type="chain" id="PRO_5038929633" description="DoxX family protein" evidence="7">
    <location>
        <begin position="26"/>
        <end position="180"/>
    </location>
</feature>